<sequence>MLGEVMAVACFISPNPSPMEWMASGPPAKLADLEAAASDVPAIRRVARAMDGDIAFVRYELGPSLTYGDWMAFLHKAEGLDVLRSTPSHIVPSCPDGRAGDLDDSHAAPLIVGVVGAPAKTSAVIRELGWPGTAVRLADGQSAVRFEPPVDQDDRYAQFVARAAKDAWPEVKVVLLRAD</sequence>
<name>A0A839ZVW8_9CAUL</name>
<reference evidence="1 2" key="1">
    <citation type="submission" date="2020-08" db="EMBL/GenBank/DDBJ databases">
        <title>Genomic Encyclopedia of Type Strains, Phase IV (KMG-IV): sequencing the most valuable type-strain genomes for metagenomic binning, comparative biology and taxonomic classification.</title>
        <authorList>
            <person name="Goeker M."/>
        </authorList>
    </citation>
    <scope>NUCLEOTIDE SEQUENCE [LARGE SCALE GENOMIC DNA]</scope>
    <source>
        <strain evidence="1 2">DSM 21793</strain>
    </source>
</reference>
<dbReference type="Proteomes" id="UP000530564">
    <property type="component" value="Unassembled WGS sequence"/>
</dbReference>
<evidence type="ECO:0000313" key="2">
    <source>
        <dbReference type="Proteomes" id="UP000530564"/>
    </source>
</evidence>
<organism evidence="1 2">
    <name type="scientific">Phenylobacterium haematophilum</name>
    <dbReference type="NCBI Taxonomy" id="98513"/>
    <lineage>
        <taxon>Bacteria</taxon>
        <taxon>Pseudomonadati</taxon>
        <taxon>Pseudomonadota</taxon>
        <taxon>Alphaproteobacteria</taxon>
        <taxon>Caulobacterales</taxon>
        <taxon>Caulobacteraceae</taxon>
        <taxon>Phenylobacterium</taxon>
    </lineage>
</organism>
<protein>
    <submittedName>
        <fullName evidence="1">Uncharacterized protein</fullName>
    </submittedName>
</protein>
<dbReference type="AlphaFoldDB" id="A0A839ZVW8"/>
<gene>
    <name evidence="1" type="ORF">GGQ61_000218</name>
</gene>
<accession>A0A839ZVW8</accession>
<keyword evidence="2" id="KW-1185">Reference proteome</keyword>
<proteinExistence type="predicted"/>
<comment type="caution">
    <text evidence="1">The sequence shown here is derived from an EMBL/GenBank/DDBJ whole genome shotgun (WGS) entry which is preliminary data.</text>
</comment>
<evidence type="ECO:0000313" key="1">
    <source>
        <dbReference type="EMBL" id="MBB3889521.1"/>
    </source>
</evidence>
<dbReference type="RefSeq" id="WP_183769530.1">
    <property type="nucleotide sequence ID" value="NZ_JACIDK010000001.1"/>
</dbReference>
<dbReference type="EMBL" id="JACIDK010000001">
    <property type="protein sequence ID" value="MBB3889521.1"/>
    <property type="molecule type" value="Genomic_DNA"/>
</dbReference>